<reference evidence="1" key="1">
    <citation type="submission" date="2020-04" db="EMBL/GenBank/DDBJ databases">
        <authorList>
            <person name="Broberg M."/>
        </authorList>
    </citation>
    <scope>NUCLEOTIDE SEQUENCE</scope>
</reference>
<evidence type="ECO:0000313" key="1">
    <source>
        <dbReference type="EMBL" id="CAG9948292.1"/>
    </source>
</evidence>
<proteinExistence type="predicted"/>
<comment type="caution">
    <text evidence="1">The sequence shown here is derived from an EMBL/GenBank/DDBJ whole genome shotgun (WGS) entry which is preliminary data.</text>
</comment>
<accession>A0ACA9U6W3</accession>
<dbReference type="EMBL" id="CADEHS020000024">
    <property type="protein sequence ID" value="CAG9948292.1"/>
    <property type="molecule type" value="Genomic_DNA"/>
</dbReference>
<dbReference type="Proteomes" id="UP000836387">
    <property type="component" value="Unassembled WGS sequence"/>
</dbReference>
<protein>
    <submittedName>
        <fullName evidence="1">Uncharacterized protein</fullName>
    </submittedName>
</protein>
<organism evidence="1 2">
    <name type="scientific">Clonostachys rosea f. rosea IK726</name>
    <dbReference type="NCBI Taxonomy" id="1349383"/>
    <lineage>
        <taxon>Eukaryota</taxon>
        <taxon>Fungi</taxon>
        <taxon>Dikarya</taxon>
        <taxon>Ascomycota</taxon>
        <taxon>Pezizomycotina</taxon>
        <taxon>Sordariomycetes</taxon>
        <taxon>Hypocreomycetidae</taxon>
        <taxon>Hypocreales</taxon>
        <taxon>Bionectriaceae</taxon>
        <taxon>Clonostachys</taxon>
    </lineage>
</organism>
<evidence type="ECO:0000313" key="2">
    <source>
        <dbReference type="Proteomes" id="UP000836387"/>
    </source>
</evidence>
<sequence>MWLKEEGMKPLLNRHFIINLHEVALNKYGEDDIAYPVGLRECSLEIGSTKSLAYLSVLRRMISVKTIKLKNPSLLNTNFSSFFCFLNLFHPPPLKILQLSVLSQIYLKMVAIKQLGLAAGLITLSCQALAAGADEVNGVALRSEPDLETLLFSERAQDKNLEERDLTLEIELAERELEERARPGAKKPTPTSSRNGPSHISRPRSFDQDEDEVLYLRARPGAKKPSPTSSRNGPTHVARPRYYDEDERLYRRARPGAKKPSPTGSKNGPTHVARPRYYDKDERLYRRARPGAKKPSPTSSKNGPTHVARPRYYDEEDEKWA</sequence>
<reference evidence="1" key="2">
    <citation type="submission" date="2021-10" db="EMBL/GenBank/DDBJ databases">
        <authorList>
            <person name="Piombo E."/>
        </authorList>
    </citation>
    <scope>NUCLEOTIDE SEQUENCE</scope>
</reference>
<keyword evidence="2" id="KW-1185">Reference proteome</keyword>
<gene>
    <name evidence="1" type="ORF">CRV2_00013827</name>
</gene>
<name>A0ACA9U6W3_BIOOC</name>